<dbReference type="VEuPathDB" id="TrichDB:TRFO_36967"/>
<comment type="caution">
    <text evidence="2">The sequence shown here is derived from an EMBL/GenBank/DDBJ whole genome shotgun (WGS) entry which is preliminary data.</text>
</comment>
<protein>
    <recommendedName>
        <fullName evidence="4">Clathrin/coatomer adaptor adaptin-like N-terminal domain-containing protein</fullName>
    </recommendedName>
</protein>
<dbReference type="RefSeq" id="XP_068349918.1">
    <property type="nucleotide sequence ID" value="XM_068511152.1"/>
</dbReference>
<sequence length="512" mass="58440">MFRFNNQANNSTGETEKALEDPNCTFEKLLKCSNLANAYRSGNPKLMGFLLKPETVKSIFDLLMSTSTKAEHKTIFSLYQTSNTQLHRVFADSISLTEHAMTVLEDLQNPKYSYAAGTMSRIVSRAIDTWPIEVHQVIEHSEKAYPLLIKNIDQSCVFSTVIEQVNDKYPISQFIWYLFRALSDVKDHPPRVCYLSKNIDVPKLTKKSQILNAIIILTQYFKLKLPRLTDFHKIVFDYILADVEKHNEYPELFQIAAAIGQNDSLQNLVVGYLRNAIEKGETQKRQVIFWVEYLAVCTKKLDQETVVILLASLLDQSTPEFALIALEELIGNYLNDHPDKKQPFQEKVAPILCFVWDVFNTTNMSMISHVMDLAKKINISEAISEEKMPIFFSKNLNDWKDEFAEQTFFTADERFGSEFYDADEINGLRWNGKLEIPPLPFRQEPQPETELQPETEPQQEPDQSNKPEGTNEAPETEIQEPPANIDPEGSSASGGEATENTEGNVQDEESNQ</sequence>
<dbReference type="EMBL" id="MLAK01001152">
    <property type="protein sequence ID" value="OHS96781.1"/>
    <property type="molecule type" value="Genomic_DNA"/>
</dbReference>
<evidence type="ECO:0000313" key="2">
    <source>
        <dbReference type="EMBL" id="OHS96781.1"/>
    </source>
</evidence>
<organism evidence="2 3">
    <name type="scientific">Tritrichomonas foetus</name>
    <dbReference type="NCBI Taxonomy" id="1144522"/>
    <lineage>
        <taxon>Eukaryota</taxon>
        <taxon>Metamonada</taxon>
        <taxon>Parabasalia</taxon>
        <taxon>Tritrichomonadida</taxon>
        <taxon>Tritrichomonadidae</taxon>
        <taxon>Tritrichomonas</taxon>
    </lineage>
</organism>
<accession>A0A1J4JH21</accession>
<evidence type="ECO:0000256" key="1">
    <source>
        <dbReference type="SAM" id="MobiDB-lite"/>
    </source>
</evidence>
<reference evidence="2" key="1">
    <citation type="submission" date="2016-10" db="EMBL/GenBank/DDBJ databases">
        <authorList>
            <person name="Benchimol M."/>
            <person name="Almeida L.G."/>
            <person name="Vasconcelos A.T."/>
            <person name="Perreira-Neves A."/>
            <person name="Rosa I.A."/>
            <person name="Tasca T."/>
            <person name="Bogo M.R."/>
            <person name="de Souza W."/>
        </authorList>
    </citation>
    <scope>NUCLEOTIDE SEQUENCE [LARGE SCALE GENOMIC DNA]</scope>
    <source>
        <strain evidence="2">K</strain>
    </source>
</reference>
<dbReference type="OrthoDB" id="10608924at2759"/>
<feature type="compositionally biased region" description="Polar residues" evidence="1">
    <location>
        <begin position="490"/>
        <end position="504"/>
    </location>
</feature>
<dbReference type="GeneID" id="94845856"/>
<gene>
    <name evidence="2" type="ORF">TRFO_36967</name>
</gene>
<dbReference type="Proteomes" id="UP000179807">
    <property type="component" value="Unassembled WGS sequence"/>
</dbReference>
<name>A0A1J4JH21_9EUKA</name>
<evidence type="ECO:0000313" key="3">
    <source>
        <dbReference type="Proteomes" id="UP000179807"/>
    </source>
</evidence>
<feature type="region of interest" description="Disordered" evidence="1">
    <location>
        <begin position="436"/>
        <end position="512"/>
    </location>
</feature>
<dbReference type="AlphaFoldDB" id="A0A1J4JH21"/>
<proteinExistence type="predicted"/>
<keyword evidence="3" id="KW-1185">Reference proteome</keyword>
<evidence type="ECO:0008006" key="4">
    <source>
        <dbReference type="Google" id="ProtNLM"/>
    </source>
</evidence>